<name>A0AAD5E8N2_UMBRA</name>
<evidence type="ECO:0000313" key="3">
    <source>
        <dbReference type="Proteomes" id="UP001206595"/>
    </source>
</evidence>
<sequence length="139" mass="15949">MCQRIIELVDPQEADGGIKHAELFVHVLFRMGLDHTTLLDMLISADTQFLKFFIQFLRYAEDNTQDFKIACARAAVDLLHSEEDGLSDEDAEADIQMLEIVSEILEALYADLKMSEFPYNPKVLMIRIQNVIDKLSRDL</sequence>
<protein>
    <recommendedName>
        <fullName evidence="1">Protein Lines N-terminal domain-containing protein</fullName>
    </recommendedName>
</protein>
<organism evidence="2 3">
    <name type="scientific">Umbelopsis ramanniana AG</name>
    <dbReference type="NCBI Taxonomy" id="1314678"/>
    <lineage>
        <taxon>Eukaryota</taxon>
        <taxon>Fungi</taxon>
        <taxon>Fungi incertae sedis</taxon>
        <taxon>Mucoromycota</taxon>
        <taxon>Mucoromycotina</taxon>
        <taxon>Umbelopsidomycetes</taxon>
        <taxon>Umbelopsidales</taxon>
        <taxon>Umbelopsidaceae</taxon>
        <taxon>Umbelopsis</taxon>
    </lineage>
</organism>
<evidence type="ECO:0000259" key="1">
    <source>
        <dbReference type="Pfam" id="PF14694"/>
    </source>
</evidence>
<dbReference type="AlphaFoldDB" id="A0AAD5E8N2"/>
<dbReference type="RefSeq" id="XP_051444162.1">
    <property type="nucleotide sequence ID" value="XM_051589357.1"/>
</dbReference>
<dbReference type="GeneID" id="75914702"/>
<comment type="caution">
    <text evidence="2">The sequence shown here is derived from an EMBL/GenBank/DDBJ whole genome shotgun (WGS) entry which is preliminary data.</text>
</comment>
<evidence type="ECO:0000313" key="2">
    <source>
        <dbReference type="EMBL" id="KAI8579158.1"/>
    </source>
</evidence>
<dbReference type="EMBL" id="MU620922">
    <property type="protein sequence ID" value="KAI8579158.1"/>
    <property type="molecule type" value="Genomic_DNA"/>
</dbReference>
<accession>A0AAD5E8N2</accession>
<dbReference type="InterPro" id="IPR032794">
    <property type="entry name" value="LINES_N"/>
</dbReference>
<reference evidence="2" key="2">
    <citation type="journal article" date="2022" name="Proc. Natl. Acad. Sci. U.S.A.">
        <title>Diploid-dominant life cycles characterize the early evolution of Fungi.</title>
        <authorList>
            <person name="Amses K.R."/>
            <person name="Simmons D.R."/>
            <person name="Longcore J.E."/>
            <person name="Mondo S.J."/>
            <person name="Seto K."/>
            <person name="Jeronimo G.H."/>
            <person name="Bonds A.E."/>
            <person name="Quandt C.A."/>
            <person name="Davis W.J."/>
            <person name="Chang Y."/>
            <person name="Federici B.A."/>
            <person name="Kuo A."/>
            <person name="LaButti K."/>
            <person name="Pangilinan J."/>
            <person name="Andreopoulos W."/>
            <person name="Tritt A."/>
            <person name="Riley R."/>
            <person name="Hundley H."/>
            <person name="Johnson J."/>
            <person name="Lipzen A."/>
            <person name="Barry K."/>
            <person name="Lang B.F."/>
            <person name="Cuomo C.A."/>
            <person name="Buchler N.E."/>
            <person name="Grigoriev I.V."/>
            <person name="Spatafora J.W."/>
            <person name="Stajich J.E."/>
            <person name="James T.Y."/>
        </authorList>
    </citation>
    <scope>NUCLEOTIDE SEQUENCE</scope>
    <source>
        <strain evidence="2">AG</strain>
    </source>
</reference>
<proteinExistence type="predicted"/>
<dbReference type="Proteomes" id="UP001206595">
    <property type="component" value="Unassembled WGS sequence"/>
</dbReference>
<reference evidence="2" key="1">
    <citation type="submission" date="2021-06" db="EMBL/GenBank/DDBJ databases">
        <authorList>
            <consortium name="DOE Joint Genome Institute"/>
            <person name="Mondo S.J."/>
            <person name="Amses K.R."/>
            <person name="Simmons D.R."/>
            <person name="Longcore J.E."/>
            <person name="Seto K."/>
            <person name="Alves G.H."/>
            <person name="Bonds A.E."/>
            <person name="Quandt C.A."/>
            <person name="Davis W.J."/>
            <person name="Chang Y."/>
            <person name="Letcher P.M."/>
            <person name="Powell M.J."/>
            <person name="Kuo A."/>
            <person name="Labutti K."/>
            <person name="Pangilinan J."/>
            <person name="Andreopoulos W."/>
            <person name="Tritt A."/>
            <person name="Riley R."/>
            <person name="Hundley H."/>
            <person name="Johnson J."/>
            <person name="Lipzen A."/>
            <person name="Barry K."/>
            <person name="Berbee M.L."/>
            <person name="Buchler N.E."/>
            <person name="Grigoriev I.V."/>
            <person name="Spatafora J.W."/>
            <person name="Stajich J.E."/>
            <person name="James T.Y."/>
        </authorList>
    </citation>
    <scope>NUCLEOTIDE SEQUENCE</scope>
    <source>
        <strain evidence="2">AG</strain>
    </source>
</reference>
<dbReference type="Pfam" id="PF14694">
    <property type="entry name" value="LINES_N"/>
    <property type="match status" value="1"/>
</dbReference>
<feature type="domain" description="Protein Lines N-terminal" evidence="1">
    <location>
        <begin position="21"/>
        <end position="71"/>
    </location>
</feature>
<keyword evidence="3" id="KW-1185">Reference proteome</keyword>
<gene>
    <name evidence="2" type="ORF">K450DRAFT_243051</name>
</gene>